<feature type="region of interest" description="Disordered" evidence="1">
    <location>
        <begin position="124"/>
        <end position="159"/>
    </location>
</feature>
<accession>A0A2N1PPS0</accession>
<proteinExistence type="predicted"/>
<evidence type="ECO:0000256" key="1">
    <source>
        <dbReference type="SAM" id="MobiDB-lite"/>
    </source>
</evidence>
<dbReference type="Proteomes" id="UP000233256">
    <property type="component" value="Unassembled WGS sequence"/>
</dbReference>
<evidence type="ECO:0000313" key="2">
    <source>
        <dbReference type="EMBL" id="PKK90335.1"/>
    </source>
</evidence>
<evidence type="ECO:0000313" key="3">
    <source>
        <dbReference type="Proteomes" id="UP000233256"/>
    </source>
</evidence>
<organism evidence="2 3">
    <name type="scientific">Candidatus Wallbacteria bacterium HGW-Wallbacteria-1</name>
    <dbReference type="NCBI Taxonomy" id="2013854"/>
    <lineage>
        <taxon>Bacteria</taxon>
        <taxon>Candidatus Walliibacteriota</taxon>
    </lineage>
</organism>
<name>A0A2N1PPS0_9BACT</name>
<protein>
    <submittedName>
        <fullName evidence="2">Uncharacterized protein</fullName>
    </submittedName>
</protein>
<gene>
    <name evidence="2" type="ORF">CVV64_10240</name>
</gene>
<dbReference type="EMBL" id="PGXC01000006">
    <property type="protein sequence ID" value="PKK90335.1"/>
    <property type="molecule type" value="Genomic_DNA"/>
</dbReference>
<dbReference type="AlphaFoldDB" id="A0A2N1PPS0"/>
<sequence>MSHNETVRSKSGPGKIILTILIVLLACLFLITAKARTYVDNVIAKKLSMTITAESSAAKGTFNQHAFDLAVLGLGIANNQKIHIRDLPIAAPAIRSLLLKIGYTYFEPDEMKLQELKASSVKSLESLSGQKLGPDPEKWRKWCSSREKQETIDSKSIQK</sequence>
<comment type="caution">
    <text evidence="2">The sequence shown here is derived from an EMBL/GenBank/DDBJ whole genome shotgun (WGS) entry which is preliminary data.</text>
</comment>
<feature type="compositionally biased region" description="Basic and acidic residues" evidence="1">
    <location>
        <begin position="134"/>
        <end position="153"/>
    </location>
</feature>
<reference evidence="2 3" key="1">
    <citation type="journal article" date="2017" name="ISME J.">
        <title>Potential for microbial H2 and metal transformations associated with novel bacteria and archaea in deep terrestrial subsurface sediments.</title>
        <authorList>
            <person name="Hernsdorf A.W."/>
            <person name="Amano Y."/>
            <person name="Miyakawa K."/>
            <person name="Ise K."/>
            <person name="Suzuki Y."/>
            <person name="Anantharaman K."/>
            <person name="Probst A."/>
            <person name="Burstein D."/>
            <person name="Thomas B.C."/>
            <person name="Banfield J.F."/>
        </authorList>
    </citation>
    <scope>NUCLEOTIDE SEQUENCE [LARGE SCALE GENOMIC DNA]</scope>
    <source>
        <strain evidence="2">HGW-Wallbacteria-1</strain>
    </source>
</reference>